<organism evidence="1 2">
    <name type="scientific">Glycocaulis abyssi</name>
    <dbReference type="NCBI Taxonomy" id="1433403"/>
    <lineage>
        <taxon>Bacteria</taxon>
        <taxon>Pseudomonadati</taxon>
        <taxon>Pseudomonadota</taxon>
        <taxon>Alphaproteobacteria</taxon>
        <taxon>Maricaulales</taxon>
        <taxon>Maricaulaceae</taxon>
        <taxon>Glycocaulis</taxon>
    </lineage>
</organism>
<proteinExistence type="predicted"/>
<keyword evidence="2" id="KW-1185">Reference proteome</keyword>
<evidence type="ECO:0000313" key="2">
    <source>
        <dbReference type="Proteomes" id="UP001596024"/>
    </source>
</evidence>
<dbReference type="Proteomes" id="UP001596024">
    <property type="component" value="Unassembled WGS sequence"/>
</dbReference>
<name>A0ABV9NCQ0_9PROT</name>
<dbReference type="EMBL" id="JBHSGQ010000003">
    <property type="protein sequence ID" value="MFC4725259.1"/>
    <property type="molecule type" value="Genomic_DNA"/>
</dbReference>
<protein>
    <submittedName>
        <fullName evidence="1">Uncharacterized protein</fullName>
    </submittedName>
</protein>
<comment type="caution">
    <text evidence="1">The sequence shown here is derived from an EMBL/GenBank/DDBJ whole genome shotgun (WGS) entry which is preliminary data.</text>
</comment>
<evidence type="ECO:0000313" key="1">
    <source>
        <dbReference type="EMBL" id="MFC4725259.1"/>
    </source>
</evidence>
<sequence length="94" mass="10613">MELSFLVPAAGRCYHRPARAIERISFKWNRLSAGISWSGKAREAMRCEYRELCATPSGARNTQLKRLRCAFLKQGTAFRRLGGLFCSGFVEILA</sequence>
<gene>
    <name evidence="1" type="ORF">ACFPB0_08150</name>
</gene>
<reference evidence="2" key="1">
    <citation type="journal article" date="2019" name="Int. J. Syst. Evol. Microbiol.">
        <title>The Global Catalogue of Microorganisms (GCM) 10K type strain sequencing project: providing services to taxonomists for standard genome sequencing and annotation.</title>
        <authorList>
            <consortium name="The Broad Institute Genomics Platform"/>
            <consortium name="The Broad Institute Genome Sequencing Center for Infectious Disease"/>
            <person name="Wu L."/>
            <person name="Ma J."/>
        </authorList>
    </citation>
    <scope>NUCLEOTIDE SEQUENCE [LARGE SCALE GENOMIC DNA]</scope>
    <source>
        <strain evidence="2">CCUG 62981</strain>
    </source>
</reference>
<accession>A0ABV9NCQ0</accession>
<dbReference type="RefSeq" id="WP_382436634.1">
    <property type="nucleotide sequence ID" value="NZ_JBHSGQ010000003.1"/>
</dbReference>